<sequence length="626" mass="69195">MVGMVDWGSNVGRTNMGAALGARLGSADMTLISQAEAGKSSRKLFRWTYKLTLALAGISLLALNGALIWQEGMTRPMVAALGASIACLVLGFAMLRLIERKVAAEAQVLENQRRFDMAFAGARCGIWDWNLQENRVFWSSAMFDMLGRRPPSRRLSVAEIREMIHPDDMPALDEMLAAPKRAARSYDVTFRLQHVDGTWIWLNAKGQVWSDGRSMGERLVGLTIDITEQKLAEARERQATERLRDAIESTGEAFVLVDAQDQLVICNSKFRELLNLDETAVAPGTRLDEVLDATGMPNSWIINSDENGIREIRLDDGRWLQISQHQTKDGGQVSVGTDITAIKNQEAELTRNQAELRKTVMDLEQSRHKLQDQARQLVELAEKYAVEKTRAEGANRSKSEFLANMSHELRTPLNAVIGFSEMMEAQLFGPLGAKKYEEYASDIKASGQHLLDVINDILDMSKIEAGRMTLEQEHVDIKELVEESLRLVSGRADIADVKLHNDVGAQKPVWVDKRAIKQVLLNLLSNAVKFTSAGGDVTVYAGEDERGNLQVSVKDTGIGIPPNALSKLGRPFEQVENQLSKKHNGTGLGLALSRSLVEMHGGTLTIESEEGIGTTVSFTLPRDALH</sequence>
<evidence type="ECO:0000313" key="16">
    <source>
        <dbReference type="EMBL" id="GAK45188.1"/>
    </source>
</evidence>
<dbReference type="InterPro" id="IPR036890">
    <property type="entry name" value="HATPase_C_sf"/>
</dbReference>
<dbReference type="Gene3D" id="3.30.450.20">
    <property type="entry name" value="PAS domain"/>
    <property type="match status" value="2"/>
</dbReference>
<dbReference type="SUPFAM" id="SSF47384">
    <property type="entry name" value="Homodimeric domain of signal transducing histidine kinase"/>
    <property type="match status" value="1"/>
</dbReference>
<dbReference type="GO" id="GO:0000155">
    <property type="term" value="F:phosphorelay sensor kinase activity"/>
    <property type="evidence" value="ECO:0007669"/>
    <property type="project" value="InterPro"/>
</dbReference>
<keyword evidence="11" id="KW-0131">Cell cycle</keyword>
<evidence type="ECO:0000256" key="10">
    <source>
        <dbReference type="ARBA" id="ARBA00023136"/>
    </source>
</evidence>
<evidence type="ECO:0000256" key="1">
    <source>
        <dbReference type="ARBA" id="ARBA00000085"/>
    </source>
</evidence>
<evidence type="ECO:0000256" key="6">
    <source>
        <dbReference type="ARBA" id="ARBA00022741"/>
    </source>
</evidence>
<feature type="domain" description="PAC" evidence="15">
    <location>
        <begin position="186"/>
        <end position="238"/>
    </location>
</feature>
<dbReference type="InterPro" id="IPR001610">
    <property type="entry name" value="PAC"/>
</dbReference>
<evidence type="ECO:0000256" key="8">
    <source>
        <dbReference type="ARBA" id="ARBA00022840"/>
    </source>
</evidence>
<dbReference type="FunFam" id="1.10.287.130:FF:000038">
    <property type="entry name" value="Sensory transduction histidine kinase"/>
    <property type="match status" value="1"/>
</dbReference>
<dbReference type="InterPro" id="IPR004358">
    <property type="entry name" value="Sig_transdc_His_kin-like_C"/>
</dbReference>
<keyword evidence="6" id="KW-0547">Nucleotide-binding</keyword>
<dbReference type="PANTHER" id="PTHR43047:SF72">
    <property type="entry name" value="OSMOSENSING HISTIDINE PROTEIN KINASE SLN1"/>
    <property type="match status" value="1"/>
</dbReference>
<accession>A0A081BAX0</accession>
<keyword evidence="4" id="KW-0597">Phosphoprotein</keyword>
<reference evidence="16 17" key="1">
    <citation type="submission" date="2014-07" db="EMBL/GenBank/DDBJ databases">
        <title>Tepidicaulis marinum gen. nov., sp. nov., a novel marine bacterium denitrifying nitrate to nitrous oxide strictly under microaerobic conditions.</title>
        <authorList>
            <person name="Takeuchi M."/>
            <person name="Yamagishi T."/>
            <person name="Kamagata Y."/>
            <person name="Oshima K."/>
            <person name="Hattori M."/>
            <person name="Katayama T."/>
            <person name="Hanada S."/>
            <person name="Tamaki H."/>
            <person name="Marumo K."/>
            <person name="Maeda H."/>
            <person name="Nedachi M."/>
            <person name="Iwasaki W."/>
            <person name="Suwa Y."/>
            <person name="Sakata S."/>
        </authorList>
    </citation>
    <scope>NUCLEOTIDE SEQUENCE [LARGE SCALE GENOMIC DNA]</scope>
    <source>
        <strain evidence="16 17">MA2</strain>
    </source>
</reference>
<evidence type="ECO:0000259" key="15">
    <source>
        <dbReference type="PROSITE" id="PS50113"/>
    </source>
</evidence>
<dbReference type="PROSITE" id="PS50113">
    <property type="entry name" value="PAC"/>
    <property type="match status" value="1"/>
</dbReference>
<keyword evidence="10 13" id="KW-0472">Membrane</keyword>
<dbReference type="Gene3D" id="3.30.565.10">
    <property type="entry name" value="Histidine kinase-like ATPase, C-terminal domain"/>
    <property type="match status" value="1"/>
</dbReference>
<dbReference type="Gene3D" id="2.10.70.100">
    <property type="match status" value="1"/>
</dbReference>
<evidence type="ECO:0000256" key="11">
    <source>
        <dbReference type="ARBA" id="ARBA00023306"/>
    </source>
</evidence>
<dbReference type="FunFam" id="3.30.565.10:FF:000010">
    <property type="entry name" value="Sensor histidine kinase RcsC"/>
    <property type="match status" value="1"/>
</dbReference>
<evidence type="ECO:0000256" key="2">
    <source>
        <dbReference type="ARBA" id="ARBA00004370"/>
    </source>
</evidence>
<organism evidence="16 17">
    <name type="scientific">Tepidicaulis marinus</name>
    <dbReference type="NCBI Taxonomy" id="1333998"/>
    <lineage>
        <taxon>Bacteria</taxon>
        <taxon>Pseudomonadati</taxon>
        <taxon>Pseudomonadota</taxon>
        <taxon>Alphaproteobacteria</taxon>
        <taxon>Hyphomicrobiales</taxon>
        <taxon>Parvibaculaceae</taxon>
        <taxon>Tepidicaulis</taxon>
    </lineage>
</organism>
<dbReference type="Pfam" id="PF12860">
    <property type="entry name" value="PAS_7"/>
    <property type="match status" value="1"/>
</dbReference>
<dbReference type="Pfam" id="PF00512">
    <property type="entry name" value="HisKA"/>
    <property type="match status" value="1"/>
</dbReference>
<dbReference type="Pfam" id="PF08447">
    <property type="entry name" value="PAS_3"/>
    <property type="match status" value="1"/>
</dbReference>
<comment type="caution">
    <text evidence="16">The sequence shown here is derived from an EMBL/GenBank/DDBJ whole genome shotgun (WGS) entry which is preliminary data.</text>
</comment>
<evidence type="ECO:0000256" key="9">
    <source>
        <dbReference type="ARBA" id="ARBA00023012"/>
    </source>
</evidence>
<feature type="transmembrane region" description="Helical" evidence="13">
    <location>
        <begin position="51"/>
        <end position="70"/>
    </location>
</feature>
<keyword evidence="8" id="KW-0067">ATP-binding</keyword>
<evidence type="ECO:0000256" key="3">
    <source>
        <dbReference type="ARBA" id="ARBA00012438"/>
    </source>
</evidence>
<dbReference type="EMBL" id="BBIO01000007">
    <property type="protein sequence ID" value="GAK45188.1"/>
    <property type="molecule type" value="Genomic_DNA"/>
</dbReference>
<protein>
    <recommendedName>
        <fullName evidence="3">histidine kinase</fullName>
        <ecNumber evidence="3">2.7.13.3</ecNumber>
    </recommendedName>
</protein>
<evidence type="ECO:0000256" key="12">
    <source>
        <dbReference type="SAM" id="Coils"/>
    </source>
</evidence>
<dbReference type="eggNOG" id="COG2205">
    <property type="taxonomic scope" value="Bacteria"/>
</dbReference>
<dbReference type="EC" id="2.7.13.3" evidence="3"/>
<feature type="coiled-coil region" evidence="12">
    <location>
        <begin position="339"/>
        <end position="387"/>
    </location>
</feature>
<dbReference type="InterPro" id="IPR013655">
    <property type="entry name" value="PAS_fold_3"/>
</dbReference>
<evidence type="ECO:0000256" key="4">
    <source>
        <dbReference type="ARBA" id="ARBA00022553"/>
    </source>
</evidence>
<dbReference type="GO" id="GO:0009927">
    <property type="term" value="F:histidine phosphotransfer kinase activity"/>
    <property type="evidence" value="ECO:0007669"/>
    <property type="project" value="TreeGrafter"/>
</dbReference>
<dbReference type="CDD" id="cd00130">
    <property type="entry name" value="PAS"/>
    <property type="match status" value="1"/>
</dbReference>
<evidence type="ECO:0000313" key="17">
    <source>
        <dbReference type="Proteomes" id="UP000028702"/>
    </source>
</evidence>
<dbReference type="InterPro" id="IPR000014">
    <property type="entry name" value="PAS"/>
</dbReference>
<dbReference type="GO" id="GO:0005886">
    <property type="term" value="C:plasma membrane"/>
    <property type="evidence" value="ECO:0007669"/>
    <property type="project" value="TreeGrafter"/>
</dbReference>
<dbReference type="Pfam" id="PF02518">
    <property type="entry name" value="HATPase_c"/>
    <property type="match status" value="1"/>
</dbReference>
<dbReference type="PRINTS" id="PR00344">
    <property type="entry name" value="BCTRLSENSOR"/>
</dbReference>
<dbReference type="Proteomes" id="UP000028702">
    <property type="component" value="Unassembled WGS sequence"/>
</dbReference>
<dbReference type="AlphaFoldDB" id="A0A081BAX0"/>
<dbReference type="SMART" id="SM00091">
    <property type="entry name" value="PAS"/>
    <property type="match status" value="2"/>
</dbReference>
<dbReference type="InterPro" id="IPR035965">
    <property type="entry name" value="PAS-like_dom_sf"/>
</dbReference>
<keyword evidence="17" id="KW-1185">Reference proteome</keyword>
<dbReference type="InterPro" id="IPR036097">
    <property type="entry name" value="HisK_dim/P_sf"/>
</dbReference>
<keyword evidence="7 16" id="KW-0418">Kinase</keyword>
<evidence type="ECO:0000256" key="13">
    <source>
        <dbReference type="SAM" id="Phobius"/>
    </source>
</evidence>
<dbReference type="PROSITE" id="PS50109">
    <property type="entry name" value="HIS_KIN"/>
    <property type="match status" value="1"/>
</dbReference>
<comment type="catalytic activity">
    <reaction evidence="1">
        <text>ATP + protein L-histidine = ADP + protein N-phospho-L-histidine.</text>
        <dbReference type="EC" id="2.7.13.3"/>
    </reaction>
</comment>
<dbReference type="SUPFAM" id="SSF55874">
    <property type="entry name" value="ATPase domain of HSP90 chaperone/DNA topoisomerase II/histidine kinase"/>
    <property type="match status" value="1"/>
</dbReference>
<dbReference type="InterPro" id="IPR003661">
    <property type="entry name" value="HisK_dim/P_dom"/>
</dbReference>
<comment type="subcellular location">
    <subcellularLocation>
        <location evidence="2">Membrane</location>
    </subcellularLocation>
</comment>
<keyword evidence="5" id="KW-0808">Transferase</keyword>
<dbReference type="SMART" id="SM00388">
    <property type="entry name" value="HisKA"/>
    <property type="match status" value="1"/>
</dbReference>
<dbReference type="SMART" id="SM00387">
    <property type="entry name" value="HATPase_c"/>
    <property type="match status" value="1"/>
</dbReference>
<dbReference type="InterPro" id="IPR003594">
    <property type="entry name" value="HATPase_dom"/>
</dbReference>
<keyword evidence="9" id="KW-0902">Two-component regulatory system</keyword>
<keyword evidence="13" id="KW-0812">Transmembrane</keyword>
<dbReference type="InterPro" id="IPR005467">
    <property type="entry name" value="His_kinase_dom"/>
</dbReference>
<dbReference type="SMART" id="SM00086">
    <property type="entry name" value="PAC"/>
    <property type="match status" value="1"/>
</dbReference>
<keyword evidence="12" id="KW-0175">Coiled coil</keyword>
<evidence type="ECO:0000256" key="5">
    <source>
        <dbReference type="ARBA" id="ARBA00022679"/>
    </source>
</evidence>
<gene>
    <name evidence="16" type="ORF">M2A_1687</name>
</gene>
<feature type="transmembrane region" description="Helical" evidence="13">
    <location>
        <begin position="76"/>
        <end position="95"/>
    </location>
</feature>
<dbReference type="NCBIfam" id="TIGR00229">
    <property type="entry name" value="sensory_box"/>
    <property type="match status" value="1"/>
</dbReference>
<keyword evidence="13" id="KW-1133">Transmembrane helix</keyword>
<dbReference type="CDD" id="cd16922">
    <property type="entry name" value="HATPase_EvgS-ArcB-TorS-like"/>
    <property type="match status" value="1"/>
</dbReference>
<dbReference type="InterPro" id="IPR000700">
    <property type="entry name" value="PAS-assoc_C"/>
</dbReference>
<dbReference type="GO" id="GO:0005524">
    <property type="term" value="F:ATP binding"/>
    <property type="evidence" value="ECO:0007669"/>
    <property type="project" value="UniProtKB-KW"/>
</dbReference>
<name>A0A081BAX0_9HYPH</name>
<feature type="domain" description="Histidine kinase" evidence="14">
    <location>
        <begin position="404"/>
        <end position="624"/>
    </location>
</feature>
<evidence type="ECO:0000256" key="7">
    <source>
        <dbReference type="ARBA" id="ARBA00022777"/>
    </source>
</evidence>
<evidence type="ECO:0000259" key="14">
    <source>
        <dbReference type="PROSITE" id="PS50109"/>
    </source>
</evidence>
<dbReference type="SUPFAM" id="SSF55785">
    <property type="entry name" value="PYP-like sensor domain (PAS domain)"/>
    <property type="match status" value="2"/>
</dbReference>
<dbReference type="STRING" id="1333998.M2A_1687"/>
<dbReference type="CDD" id="cd00082">
    <property type="entry name" value="HisKA"/>
    <property type="match status" value="1"/>
</dbReference>
<dbReference type="PANTHER" id="PTHR43047">
    <property type="entry name" value="TWO-COMPONENT HISTIDINE PROTEIN KINASE"/>
    <property type="match status" value="1"/>
</dbReference>
<proteinExistence type="predicted"/>
<dbReference type="Gene3D" id="1.10.287.130">
    <property type="match status" value="1"/>
</dbReference>